<keyword evidence="3 6" id="KW-0010">Activator</keyword>
<feature type="compositionally biased region" description="Gly residues" evidence="8">
    <location>
        <begin position="146"/>
        <end position="155"/>
    </location>
</feature>
<dbReference type="eggNOG" id="KOG1510">
    <property type="taxonomic scope" value="Eukaryota"/>
</dbReference>
<feature type="coiled-coil region" evidence="7">
    <location>
        <begin position="66"/>
        <end position="139"/>
    </location>
</feature>
<dbReference type="Gene3D" id="6.10.280.10">
    <property type="entry name" value="Mediator complex, subunit Med21"/>
    <property type="match status" value="1"/>
</dbReference>
<dbReference type="PANTHER" id="PTHR13381:SF0">
    <property type="entry name" value="MEDIATOR OF RNA POLYMERASE II TRANSCRIPTION SUBUNIT 21"/>
    <property type="match status" value="1"/>
</dbReference>
<evidence type="ECO:0000313" key="9">
    <source>
        <dbReference type="EMBL" id="CCO14932.1"/>
    </source>
</evidence>
<evidence type="ECO:0000313" key="10">
    <source>
        <dbReference type="Proteomes" id="UP000198341"/>
    </source>
</evidence>
<dbReference type="GeneID" id="19017201"/>
<keyword evidence="10" id="KW-1185">Reference proteome</keyword>
<protein>
    <recommendedName>
        <fullName evidence="6">Mediator of RNA polymerase II transcription subunit 21</fullName>
    </recommendedName>
</protein>
<dbReference type="Proteomes" id="UP000198341">
    <property type="component" value="Chromosome 2"/>
</dbReference>
<evidence type="ECO:0000256" key="4">
    <source>
        <dbReference type="ARBA" id="ARBA00023163"/>
    </source>
</evidence>
<evidence type="ECO:0000256" key="8">
    <source>
        <dbReference type="SAM" id="MobiDB-lite"/>
    </source>
</evidence>
<evidence type="ECO:0000256" key="5">
    <source>
        <dbReference type="ARBA" id="ARBA00023242"/>
    </source>
</evidence>
<evidence type="ECO:0000256" key="6">
    <source>
        <dbReference type="RuleBase" id="RU366036"/>
    </source>
</evidence>
<comment type="function">
    <text evidence="6">Component of the Mediator complex, a coactivator involved in the regulated transcription of nearly all RNA polymerase II-dependent genes. Mediator functions as a bridge to convey information from gene-specific regulatory proteins to the basal RNA polymerase II transcription machinery. Mediator is recruited to promoters by direct interactions with regulatory proteins and serves as a scaffold for the assembly of a functional preinitiation complex with RNA polymerase II and the general transcription factors.</text>
</comment>
<feature type="region of interest" description="Disordered" evidence="8">
    <location>
        <begin position="140"/>
        <end position="164"/>
    </location>
</feature>
<keyword evidence="5 6" id="KW-0539">Nucleus</keyword>
<evidence type="ECO:0000256" key="3">
    <source>
        <dbReference type="ARBA" id="ARBA00023159"/>
    </source>
</evidence>
<keyword evidence="2 6" id="KW-0805">Transcription regulation</keyword>
<accession>K8EAQ8</accession>
<gene>
    <name evidence="9" type="ORF">Bathy02g00870</name>
</gene>
<keyword evidence="7" id="KW-0175">Coiled coil</keyword>
<dbReference type="GO" id="GO:0006357">
    <property type="term" value="P:regulation of transcription by RNA polymerase II"/>
    <property type="evidence" value="ECO:0007669"/>
    <property type="project" value="TreeGrafter"/>
</dbReference>
<dbReference type="STRING" id="41875.K8EAQ8"/>
<comment type="subunit">
    <text evidence="6">Component of the Mediator complex.</text>
</comment>
<dbReference type="SUPFAM" id="SSF140718">
    <property type="entry name" value="Mediator hinge subcomplex-like"/>
    <property type="match status" value="1"/>
</dbReference>
<dbReference type="PANTHER" id="PTHR13381">
    <property type="entry name" value="RNA POLYMERASE II HOLOENZYME COMPONENT SRB7"/>
    <property type="match status" value="1"/>
</dbReference>
<dbReference type="KEGG" id="bpg:Bathy02g00870"/>
<sequence length="164" mass="18194">MADTVTQLQDQVNHMAMLMFNSIGTLQRDALPAERLNTTNALSDSIPPQIEIPNQNIKKGVTKEQIEEMTKQLVESSKVIDMLAEQLPDAEGTPAEQLKRIEELQEEHEKISKELNKELEKAKEKLDKVNAEFEQLADAELKLGTDGVGEGGGSGAKKKKRSIK</sequence>
<dbReference type="Pfam" id="PF11221">
    <property type="entry name" value="Med21"/>
    <property type="match status" value="1"/>
</dbReference>
<name>K8EAQ8_9CHLO</name>
<dbReference type="OrthoDB" id="526653at2759"/>
<evidence type="ECO:0000256" key="7">
    <source>
        <dbReference type="SAM" id="Coils"/>
    </source>
</evidence>
<proteinExistence type="inferred from homology"/>
<comment type="similarity">
    <text evidence="6">Belongs to the Mediator complex subunit 21 family.</text>
</comment>
<dbReference type="GO" id="GO:0003712">
    <property type="term" value="F:transcription coregulator activity"/>
    <property type="evidence" value="ECO:0007669"/>
    <property type="project" value="TreeGrafter"/>
</dbReference>
<comment type="subcellular location">
    <subcellularLocation>
        <location evidence="1 6">Nucleus</location>
    </subcellularLocation>
</comment>
<keyword evidence="4 6" id="KW-0804">Transcription</keyword>
<dbReference type="RefSeq" id="XP_007514692.1">
    <property type="nucleotide sequence ID" value="XM_007514630.1"/>
</dbReference>
<dbReference type="InterPro" id="IPR021384">
    <property type="entry name" value="Mediator_Med21"/>
</dbReference>
<reference evidence="9 10" key="1">
    <citation type="submission" date="2011-10" db="EMBL/GenBank/DDBJ databases">
        <authorList>
            <person name="Genoscope - CEA"/>
        </authorList>
    </citation>
    <scope>NUCLEOTIDE SEQUENCE [LARGE SCALE GENOMIC DNA]</scope>
    <source>
        <strain evidence="9 10">RCC 1105</strain>
    </source>
</reference>
<evidence type="ECO:0000256" key="1">
    <source>
        <dbReference type="ARBA" id="ARBA00004123"/>
    </source>
</evidence>
<dbReference type="EMBL" id="FO082277">
    <property type="protein sequence ID" value="CCO14932.1"/>
    <property type="molecule type" value="Genomic_DNA"/>
</dbReference>
<dbReference type="InterPro" id="IPR037212">
    <property type="entry name" value="Med7/Med21-like"/>
</dbReference>
<evidence type="ECO:0000256" key="2">
    <source>
        <dbReference type="ARBA" id="ARBA00023015"/>
    </source>
</evidence>
<dbReference type="GO" id="GO:0016592">
    <property type="term" value="C:mediator complex"/>
    <property type="evidence" value="ECO:0007669"/>
    <property type="project" value="UniProtKB-UniRule"/>
</dbReference>
<dbReference type="AlphaFoldDB" id="K8EAQ8"/>
<organism evidence="9 10">
    <name type="scientific">Bathycoccus prasinos</name>
    <dbReference type="NCBI Taxonomy" id="41875"/>
    <lineage>
        <taxon>Eukaryota</taxon>
        <taxon>Viridiplantae</taxon>
        <taxon>Chlorophyta</taxon>
        <taxon>Mamiellophyceae</taxon>
        <taxon>Mamiellales</taxon>
        <taxon>Bathycoccaceae</taxon>
        <taxon>Bathycoccus</taxon>
    </lineage>
</organism>